<gene>
    <name evidence="2" type="ORF">CUTER_04220</name>
</gene>
<keyword evidence="3" id="KW-1185">Reference proteome</keyword>
<evidence type="ECO:0000313" key="2">
    <source>
        <dbReference type="EMBL" id="AKK10850.1"/>
    </source>
</evidence>
<reference evidence="3" key="2">
    <citation type="submission" date="2015-05" db="EMBL/GenBank/DDBJ databases">
        <title>Complete genome sequence of Corynebacterium uterequi DSM 45634, isolated from the uterus of a maiden mare.</title>
        <authorList>
            <person name="Ruckert C."/>
            <person name="Albersmeier A."/>
            <person name="Winkler A."/>
            <person name="Tauch A."/>
        </authorList>
    </citation>
    <scope>NUCLEOTIDE SEQUENCE [LARGE SCALE GENOMIC DNA]</scope>
    <source>
        <strain evidence="3">DSM 45634</strain>
    </source>
</reference>
<dbReference type="RefSeq" id="WP_047259350.1">
    <property type="nucleotide sequence ID" value="NZ_CP011546.1"/>
</dbReference>
<dbReference type="STRING" id="1072256.CUTER_04220"/>
<dbReference type="AlphaFoldDB" id="A0A0G3HDR4"/>
<dbReference type="OrthoDB" id="4426827at2"/>
<dbReference type="EMBL" id="CP011546">
    <property type="protein sequence ID" value="AKK10850.1"/>
    <property type="molecule type" value="Genomic_DNA"/>
</dbReference>
<feature type="region of interest" description="Disordered" evidence="1">
    <location>
        <begin position="1"/>
        <end position="48"/>
    </location>
</feature>
<dbReference type="Proteomes" id="UP000035548">
    <property type="component" value="Chromosome"/>
</dbReference>
<protein>
    <submittedName>
        <fullName evidence="2">Uncharacterized protein</fullName>
    </submittedName>
</protein>
<organism evidence="2 3">
    <name type="scientific">Corynebacterium uterequi</name>
    <dbReference type="NCBI Taxonomy" id="1072256"/>
    <lineage>
        <taxon>Bacteria</taxon>
        <taxon>Bacillati</taxon>
        <taxon>Actinomycetota</taxon>
        <taxon>Actinomycetes</taxon>
        <taxon>Mycobacteriales</taxon>
        <taxon>Corynebacteriaceae</taxon>
        <taxon>Corynebacterium</taxon>
    </lineage>
</organism>
<reference evidence="2 3" key="1">
    <citation type="journal article" date="2015" name="Genome Announc.">
        <title>Virulence Factor Genes Detected in the Complete Genome Sequence of Corynebacterium uterequi DSM 45634, Isolated from the Uterus of a Maiden Mare.</title>
        <authorList>
            <person name="Ruckert C."/>
            <person name="Kriete M."/>
            <person name="Jaenicke S."/>
            <person name="Winkler A."/>
            <person name="Tauch A."/>
        </authorList>
    </citation>
    <scope>NUCLEOTIDE SEQUENCE [LARGE SCALE GENOMIC DNA]</scope>
    <source>
        <strain evidence="2 3">DSM 45634</strain>
    </source>
</reference>
<dbReference type="PATRIC" id="fig|1072256.5.peg.837"/>
<dbReference type="KEGG" id="cut:CUTER_04220"/>
<evidence type="ECO:0000313" key="3">
    <source>
        <dbReference type="Proteomes" id="UP000035548"/>
    </source>
</evidence>
<proteinExistence type="predicted"/>
<sequence>MLAGCSGPSDDAAAPAADSQAQSTTSADQSEGKNGNAGKLGERFEMSKMPDNDIFVTVQDIKLGGECANGGANPGEEVDDLEGKQYLQLWAEIDVERLDNPGPFPYGSLLFPDYVDAEGFTSTSEPAFDCQEVDGHEPWGDPVYPGNKSRMYGAFIVPEGITEVHVEGRSFKVEG</sequence>
<evidence type="ECO:0000256" key="1">
    <source>
        <dbReference type="SAM" id="MobiDB-lite"/>
    </source>
</evidence>
<feature type="compositionally biased region" description="Low complexity" evidence="1">
    <location>
        <begin position="8"/>
        <end position="29"/>
    </location>
</feature>
<accession>A0A0G3HDR4</accession>
<name>A0A0G3HDR4_9CORY</name>